<protein>
    <submittedName>
        <fullName evidence="2">Uncharacterized protein</fullName>
    </submittedName>
</protein>
<dbReference type="Proteomes" id="UP000076079">
    <property type="component" value="Chromosome"/>
</dbReference>
<gene>
    <name evidence="2" type="ORF">LuPra_00268</name>
</gene>
<dbReference type="STRING" id="1855912.LuPra_00268"/>
<organism evidence="2 3">
    <name type="scientific">Luteitalea pratensis</name>
    <dbReference type="NCBI Taxonomy" id="1855912"/>
    <lineage>
        <taxon>Bacteria</taxon>
        <taxon>Pseudomonadati</taxon>
        <taxon>Acidobacteriota</taxon>
        <taxon>Vicinamibacteria</taxon>
        <taxon>Vicinamibacterales</taxon>
        <taxon>Vicinamibacteraceae</taxon>
        <taxon>Luteitalea</taxon>
    </lineage>
</organism>
<dbReference type="KEGG" id="abac:LuPra_00268"/>
<reference evidence="2 3" key="1">
    <citation type="journal article" date="2016" name="Genome Announc.">
        <title>First Complete Genome Sequence of a Subdivision 6 Acidobacterium Strain.</title>
        <authorList>
            <person name="Huang S."/>
            <person name="Vieira S."/>
            <person name="Bunk B."/>
            <person name="Riedel T."/>
            <person name="Sproer C."/>
            <person name="Overmann J."/>
        </authorList>
    </citation>
    <scope>NUCLEOTIDE SEQUENCE [LARGE SCALE GENOMIC DNA]</scope>
    <source>
        <strain evidence="3">DSM 100886 HEG_-6_39</strain>
    </source>
</reference>
<keyword evidence="3" id="KW-1185">Reference proteome</keyword>
<sequence length="46" mass="5067">MSRTAADEVDTPANFDCSQDQRGHHRRARTDSCRIDLEAGHVGGAR</sequence>
<dbReference type="EMBL" id="CP015136">
    <property type="protein sequence ID" value="AMY07101.1"/>
    <property type="molecule type" value="Genomic_DNA"/>
</dbReference>
<reference evidence="3" key="2">
    <citation type="submission" date="2016-04" db="EMBL/GenBank/DDBJ databases">
        <title>First Complete Genome Sequence of a Subdivision 6 Acidobacterium.</title>
        <authorList>
            <person name="Huang S."/>
            <person name="Vieira S."/>
            <person name="Bunk B."/>
            <person name="Riedel T."/>
            <person name="Sproeer C."/>
            <person name="Overmann J."/>
        </authorList>
    </citation>
    <scope>NUCLEOTIDE SEQUENCE [LARGE SCALE GENOMIC DNA]</scope>
    <source>
        <strain evidence="3">DSM 100886 HEG_-6_39</strain>
    </source>
</reference>
<accession>A0A143PF12</accession>
<name>A0A143PF12_LUTPR</name>
<dbReference type="AlphaFoldDB" id="A0A143PF12"/>
<proteinExistence type="predicted"/>
<feature type="region of interest" description="Disordered" evidence="1">
    <location>
        <begin position="1"/>
        <end position="30"/>
    </location>
</feature>
<evidence type="ECO:0000313" key="3">
    <source>
        <dbReference type="Proteomes" id="UP000076079"/>
    </source>
</evidence>
<evidence type="ECO:0000313" key="2">
    <source>
        <dbReference type="EMBL" id="AMY07101.1"/>
    </source>
</evidence>
<evidence type="ECO:0000256" key="1">
    <source>
        <dbReference type="SAM" id="MobiDB-lite"/>
    </source>
</evidence>